<accession>A0ABY7WWH3</accession>
<sequence>MGKKENKLTIADMSETLLDKLSQAYAGSYAQAHPDMRQEFLKQATRLQAHSDDSDVYYQVKYDLRHIVVDLLVDGGVKPLDPSLQPLGDYVTKLDNGSLGRAAGGWAAMLPVWFGGMH</sequence>
<evidence type="ECO:0000313" key="2">
    <source>
        <dbReference type="EMBL" id="WDF83331.1"/>
    </source>
</evidence>
<protein>
    <submittedName>
        <fullName evidence="2">Uncharacterized protein</fullName>
    </submittedName>
</protein>
<evidence type="ECO:0000256" key="1">
    <source>
        <dbReference type="ARBA" id="ARBA00023025"/>
    </source>
</evidence>
<dbReference type="EMBL" id="CP117884">
    <property type="protein sequence ID" value="WDF83331.1"/>
    <property type="molecule type" value="Genomic_DNA"/>
</dbReference>
<dbReference type="Proteomes" id="UP001220377">
    <property type="component" value="Chromosome"/>
</dbReference>
<dbReference type="InterPro" id="IPR023130">
    <property type="entry name" value="Ta0600-like_sf"/>
</dbReference>
<name>A0ABY7WWH3_9LACO</name>
<organism evidence="2 3">
    <name type="scientific">Lacticaseibacillus pabuli</name>
    <dbReference type="NCBI Taxonomy" id="3025672"/>
    <lineage>
        <taxon>Bacteria</taxon>
        <taxon>Bacillati</taxon>
        <taxon>Bacillota</taxon>
        <taxon>Bacilli</taxon>
        <taxon>Lactobacillales</taxon>
        <taxon>Lactobacillaceae</taxon>
        <taxon>Lacticaseibacillus</taxon>
    </lineage>
</organism>
<dbReference type="RefSeq" id="WP_274261411.1">
    <property type="nucleotide sequence ID" value="NZ_CP117884.1"/>
</dbReference>
<proteinExistence type="predicted"/>
<keyword evidence="1" id="KW-0079">Bacteriocin immunity</keyword>
<gene>
    <name evidence="2" type="ORF">PQ472_03570</name>
</gene>
<keyword evidence="3" id="KW-1185">Reference proteome</keyword>
<reference evidence="2 3" key="1">
    <citation type="submission" date="2023-02" db="EMBL/GenBank/DDBJ databases">
        <title>Genome sequence of Lacticaseibacillus sp. KACC 23028.</title>
        <authorList>
            <person name="Kim S."/>
            <person name="Heo J."/>
            <person name="Kwon S.-W."/>
        </authorList>
    </citation>
    <scope>NUCLEOTIDE SEQUENCE [LARGE SCALE GENOMIC DNA]</scope>
    <source>
        <strain evidence="2 3">KACC 23028</strain>
    </source>
</reference>
<dbReference type="Gene3D" id="1.20.1440.50">
    <property type="entry name" value="Ta0600-like"/>
    <property type="match status" value="1"/>
</dbReference>
<evidence type="ECO:0000313" key="3">
    <source>
        <dbReference type="Proteomes" id="UP001220377"/>
    </source>
</evidence>